<reference evidence="2" key="1">
    <citation type="submission" date="2019-11" db="EMBL/GenBank/DDBJ databases">
        <authorList>
            <person name="Feng L."/>
        </authorList>
    </citation>
    <scope>NUCLEOTIDE SEQUENCE</scope>
    <source>
        <strain evidence="2">AMuciniphilaLFYP55</strain>
    </source>
</reference>
<evidence type="ECO:0000256" key="1">
    <source>
        <dbReference type="SAM" id="MobiDB-lite"/>
    </source>
</evidence>
<evidence type="ECO:0000313" key="2">
    <source>
        <dbReference type="EMBL" id="VYS73304.1"/>
    </source>
</evidence>
<proteinExistence type="predicted"/>
<accession>A0A6N2QXJ1</accession>
<feature type="compositionally biased region" description="Polar residues" evidence="1">
    <location>
        <begin position="91"/>
        <end position="118"/>
    </location>
</feature>
<dbReference type="AlphaFoldDB" id="A0A6N2QXJ1"/>
<protein>
    <submittedName>
        <fullName evidence="2">Uncharacterized protein</fullName>
    </submittedName>
</protein>
<organism evidence="2">
    <name type="scientific">Akkermansia muciniphila</name>
    <dbReference type="NCBI Taxonomy" id="239935"/>
    <lineage>
        <taxon>Bacteria</taxon>
        <taxon>Pseudomonadati</taxon>
        <taxon>Verrucomicrobiota</taxon>
        <taxon>Verrucomicrobiia</taxon>
        <taxon>Verrucomicrobiales</taxon>
        <taxon>Akkermansiaceae</taxon>
        <taxon>Akkermansia</taxon>
    </lineage>
</organism>
<name>A0A6N2QXJ1_9BACT</name>
<feature type="region of interest" description="Disordered" evidence="1">
    <location>
        <begin position="87"/>
        <end position="161"/>
    </location>
</feature>
<feature type="compositionally biased region" description="Pro residues" evidence="1">
    <location>
        <begin position="119"/>
        <end position="131"/>
    </location>
</feature>
<gene>
    <name evidence="2" type="ORF">AMLFYP55_00073</name>
</gene>
<dbReference type="EMBL" id="CACRSS010000001">
    <property type="protein sequence ID" value="VYS73304.1"/>
    <property type="molecule type" value="Genomic_DNA"/>
</dbReference>
<sequence>MVDMKVGGRRMLAESYHPKRDHMNTSQTIGVLLAAGAILLPSCETERVNERPIGIYPTENVYPSGSGAMGAQGSSLLNEIQRENSLDPVAGQNSGFNPDPAQTNSGTIGNMVGGTNNITPPPPVAPKPVVPNPVSDSANSGIAAPRPVEPSTASSIPVAWPTADPTVVVSPYDRTKKIKILNRGTNKPYPSGTVLRDTNFPNEIKKFRVP</sequence>